<dbReference type="EMBL" id="FOJT01000004">
    <property type="protein sequence ID" value="SFB12504.1"/>
    <property type="molecule type" value="Genomic_DNA"/>
</dbReference>
<protein>
    <submittedName>
        <fullName evidence="1">Uncharacterized protein</fullName>
    </submittedName>
</protein>
<organism evidence="1 2">
    <name type="scientific">Flavobacterium swingsii</name>
    <dbReference type="NCBI Taxonomy" id="498292"/>
    <lineage>
        <taxon>Bacteria</taxon>
        <taxon>Pseudomonadati</taxon>
        <taxon>Bacteroidota</taxon>
        <taxon>Flavobacteriia</taxon>
        <taxon>Flavobacteriales</taxon>
        <taxon>Flavobacteriaceae</taxon>
        <taxon>Flavobacterium</taxon>
    </lineage>
</organism>
<dbReference type="Proteomes" id="UP000199604">
    <property type="component" value="Unassembled WGS sequence"/>
</dbReference>
<evidence type="ECO:0000313" key="1">
    <source>
        <dbReference type="EMBL" id="SFB12504.1"/>
    </source>
</evidence>
<dbReference type="RefSeq" id="WP_091476241.1">
    <property type="nucleotide sequence ID" value="NZ_FOJT01000004.1"/>
</dbReference>
<name>A0A1I0YGP6_9FLAO</name>
<evidence type="ECO:0000313" key="2">
    <source>
        <dbReference type="Proteomes" id="UP000199604"/>
    </source>
</evidence>
<dbReference type="AlphaFoldDB" id="A0A1I0YGP6"/>
<accession>A0A1I0YGP6</accession>
<proteinExistence type="predicted"/>
<dbReference type="STRING" id="498292.SAMN05660845_1754"/>
<reference evidence="2" key="1">
    <citation type="submission" date="2016-10" db="EMBL/GenBank/DDBJ databases">
        <authorList>
            <person name="Varghese N."/>
            <person name="Submissions S."/>
        </authorList>
    </citation>
    <scope>NUCLEOTIDE SEQUENCE [LARGE SCALE GENOMIC DNA]</scope>
    <source>
        <strain evidence="2">DSM 21789</strain>
    </source>
</reference>
<gene>
    <name evidence="1" type="ORF">SAMN05660845_1754</name>
</gene>
<keyword evidence="2" id="KW-1185">Reference proteome</keyword>
<sequence length="195" mass="20643">MRNTKFNFQTNVKKGLLYVVTTMLSVLMFSCDKDDNNGGVAPLAQSPAGVADITLTAGGQEYKINGPCGWAVAAGRKYIGANQADNNLKTFSSYFNIDALPTVTTTYTLVEDSSDTDSTHITMHITEISGNVLTAWNSKTTSGTLTLVVEGNKVTANLAGITLYPETNPGVFTSGNVGAFANNGAMTGTLTFYKN</sequence>
<dbReference type="OrthoDB" id="9842998at2"/>
<dbReference type="PROSITE" id="PS51257">
    <property type="entry name" value="PROKAR_LIPOPROTEIN"/>
    <property type="match status" value="1"/>
</dbReference>